<dbReference type="InterPro" id="IPR038078">
    <property type="entry name" value="PhoU-like_sf"/>
</dbReference>
<sequence length="209" mass="23856">MNFDHADRSLKKIFQDHLSCSLECGRALERLFADLDAAEPHIGLIRQLEEKGDALMREAYDALEIAPYSELVLLIQQFARHVDDILDGLNDTARVIDIFTPQQAEAAALDLLAITLSMVRRLSAEMDHYPRNELASIKQCREELKASEASADLVYHAWRKSHRRYSTLSLLAESDWTEILGILEKTTDSCYHAALLLERITKYRLRQAS</sequence>
<dbReference type="Gene3D" id="1.20.58.220">
    <property type="entry name" value="Phosphate transport system protein phou homolog 2, domain 2"/>
    <property type="match status" value="1"/>
</dbReference>
<dbReference type="InterPro" id="IPR052912">
    <property type="entry name" value="UPF0111_domain"/>
</dbReference>
<dbReference type="KEGG" id="metu:GNH96_12960"/>
<dbReference type="PANTHER" id="PTHR37298:SF1">
    <property type="entry name" value="UPF0111 PROTEIN YKAA"/>
    <property type="match status" value="1"/>
</dbReference>
<proteinExistence type="inferred from homology"/>
<reference evidence="3" key="1">
    <citation type="submission" date="2019-12" db="EMBL/GenBank/DDBJ databases">
        <authorList>
            <person name="Awala S.I."/>
            <person name="Rhee S.K."/>
        </authorList>
    </citation>
    <scope>NUCLEOTIDE SEQUENCE [LARGE SCALE GENOMIC DNA]</scope>
    <source>
        <strain evidence="3">IM1</strain>
    </source>
</reference>
<name>A0A858QA73_9GAMM</name>
<dbReference type="Proteomes" id="UP000503004">
    <property type="component" value="Chromosome"/>
</dbReference>
<evidence type="ECO:0000313" key="3">
    <source>
        <dbReference type="Proteomes" id="UP000503004"/>
    </source>
</evidence>
<dbReference type="Pfam" id="PF01865">
    <property type="entry name" value="PhoU_div"/>
    <property type="match status" value="1"/>
</dbReference>
<dbReference type="RefSeq" id="WP_169604062.1">
    <property type="nucleotide sequence ID" value="NZ_CP046565.1"/>
</dbReference>
<evidence type="ECO:0000256" key="1">
    <source>
        <dbReference type="ARBA" id="ARBA00008591"/>
    </source>
</evidence>
<comment type="similarity">
    <text evidence="1">Belongs to the UPF0111 family.</text>
</comment>
<keyword evidence="3" id="KW-1185">Reference proteome</keyword>
<dbReference type="InterPro" id="IPR018445">
    <property type="entry name" value="Put_Phosphate_transp_reg"/>
</dbReference>
<dbReference type="EMBL" id="CP046565">
    <property type="protein sequence ID" value="QJD30787.1"/>
    <property type="molecule type" value="Genomic_DNA"/>
</dbReference>
<dbReference type="AlphaFoldDB" id="A0A858QA73"/>
<organism evidence="2 3">
    <name type="scientific">Methylococcus geothermalis</name>
    <dbReference type="NCBI Taxonomy" id="2681310"/>
    <lineage>
        <taxon>Bacteria</taxon>
        <taxon>Pseudomonadati</taxon>
        <taxon>Pseudomonadota</taxon>
        <taxon>Gammaproteobacteria</taxon>
        <taxon>Methylococcales</taxon>
        <taxon>Methylococcaceae</taxon>
        <taxon>Methylococcus</taxon>
    </lineage>
</organism>
<protein>
    <submittedName>
        <fullName evidence="2">DUF47 family protein</fullName>
    </submittedName>
</protein>
<accession>A0A858QA73</accession>
<evidence type="ECO:0000313" key="2">
    <source>
        <dbReference type="EMBL" id="QJD30787.1"/>
    </source>
</evidence>
<gene>
    <name evidence="2" type="ORF">GNH96_12960</name>
</gene>
<dbReference type="PANTHER" id="PTHR37298">
    <property type="entry name" value="UPF0111 PROTEIN YKAA"/>
    <property type="match status" value="1"/>
</dbReference>